<reference evidence="2" key="1">
    <citation type="submission" date="2020-03" db="EMBL/GenBank/DDBJ databases">
        <title>A high-quality chromosome-level genome assembly of a woody plant with both climbing and erect habits, Rhamnella rubrinervis.</title>
        <authorList>
            <person name="Lu Z."/>
            <person name="Yang Y."/>
            <person name="Zhu X."/>
            <person name="Sun Y."/>
        </authorList>
    </citation>
    <scope>NUCLEOTIDE SEQUENCE</scope>
    <source>
        <strain evidence="2">BYM</strain>
        <tissue evidence="2">Leaf</tissue>
    </source>
</reference>
<dbReference type="EMBL" id="VOIH02000009">
    <property type="protein sequence ID" value="KAF3438232.1"/>
    <property type="molecule type" value="Genomic_DNA"/>
</dbReference>
<evidence type="ECO:0000313" key="3">
    <source>
        <dbReference type="Proteomes" id="UP000796880"/>
    </source>
</evidence>
<keyword evidence="3" id="KW-1185">Reference proteome</keyword>
<dbReference type="SUPFAM" id="SSF52540">
    <property type="entry name" value="P-loop containing nucleoside triphosphate hydrolases"/>
    <property type="match status" value="1"/>
</dbReference>
<organism evidence="2 3">
    <name type="scientific">Rhamnella rubrinervis</name>
    <dbReference type="NCBI Taxonomy" id="2594499"/>
    <lineage>
        <taxon>Eukaryota</taxon>
        <taxon>Viridiplantae</taxon>
        <taxon>Streptophyta</taxon>
        <taxon>Embryophyta</taxon>
        <taxon>Tracheophyta</taxon>
        <taxon>Spermatophyta</taxon>
        <taxon>Magnoliopsida</taxon>
        <taxon>eudicotyledons</taxon>
        <taxon>Gunneridae</taxon>
        <taxon>Pentapetalae</taxon>
        <taxon>rosids</taxon>
        <taxon>fabids</taxon>
        <taxon>Rosales</taxon>
        <taxon>Rhamnaceae</taxon>
        <taxon>rhamnoid group</taxon>
        <taxon>Rhamneae</taxon>
        <taxon>Rhamnella</taxon>
    </lineage>
</organism>
<name>A0A8K0E7K3_9ROSA</name>
<sequence length="415" mass="47291">MNVGDIVCALKRRENSFTSDLWKAVEQLMVGIMEERQKEAIQLQVPFQIRRDAIRLIHQELANLPKIELMQNEGSPSARKLFILWDPILRQETHLNMNRFVYLCGPILDVSRLFAEMMQHEIRCIAFCRPHKLCELVLCYTREILEETALNPSTRFVLIVLATLLNSDRRSIERDFFGRRLCGIAATNALELGIDVVEQHLVCAAYEHPLSLNYGEKYFGSGLSTAITSLKNSGYLSCDTTCDSPAKLWNYIGRSKMPSHSVSIRAIETEKYQVIDKRRNEILEEIEESKAFFQVYDGAVYICQGRTYSVQSLDLSRKVAFCIEVDLKYYTRPRDRTDIHVISGDIVPPFFVELLAAALELLKFCRCSGDTGCPNSMQNFGCHEYTEVLHKDAAIMFIKGVLDAEEQGSEGAMAE</sequence>
<dbReference type="Gene3D" id="3.40.50.300">
    <property type="entry name" value="P-loop containing nucleotide triphosphate hydrolases"/>
    <property type="match status" value="1"/>
</dbReference>
<accession>A0A8K0E7K3</accession>
<dbReference type="AlphaFoldDB" id="A0A8K0E7K3"/>
<dbReference type="GO" id="GO:0043138">
    <property type="term" value="F:3'-5' DNA helicase activity"/>
    <property type="evidence" value="ECO:0007669"/>
    <property type="project" value="TreeGrafter"/>
</dbReference>
<protein>
    <recommendedName>
        <fullName evidence="1">ATP-dependent helicase HRQ1 winged helix domain-containing protein</fullName>
    </recommendedName>
</protein>
<dbReference type="OrthoDB" id="18781at2759"/>
<dbReference type="PANTHER" id="PTHR47957">
    <property type="entry name" value="ATP-DEPENDENT HELICASE HRQ1"/>
    <property type="match status" value="1"/>
</dbReference>
<evidence type="ECO:0000313" key="2">
    <source>
        <dbReference type="EMBL" id="KAF3438232.1"/>
    </source>
</evidence>
<gene>
    <name evidence="2" type="ORF">FNV43_RR20993</name>
</gene>
<dbReference type="InterPro" id="IPR055227">
    <property type="entry name" value="HRQ1_WHD"/>
</dbReference>
<dbReference type="GO" id="GO:0006289">
    <property type="term" value="P:nucleotide-excision repair"/>
    <property type="evidence" value="ECO:0007669"/>
    <property type="project" value="TreeGrafter"/>
</dbReference>
<comment type="caution">
    <text evidence="2">The sequence shown here is derived from an EMBL/GenBank/DDBJ whole genome shotgun (WGS) entry which is preliminary data.</text>
</comment>
<feature type="domain" description="ATP-dependent helicase HRQ1 winged helix" evidence="1">
    <location>
        <begin position="196"/>
        <end position="267"/>
    </location>
</feature>
<proteinExistence type="predicted"/>
<dbReference type="Pfam" id="PF22982">
    <property type="entry name" value="WHD_HRQ1"/>
    <property type="match status" value="1"/>
</dbReference>
<dbReference type="Proteomes" id="UP000796880">
    <property type="component" value="Unassembled WGS sequence"/>
</dbReference>
<evidence type="ECO:0000259" key="1">
    <source>
        <dbReference type="Pfam" id="PF22982"/>
    </source>
</evidence>
<dbReference type="GO" id="GO:0036297">
    <property type="term" value="P:interstrand cross-link repair"/>
    <property type="evidence" value="ECO:0007669"/>
    <property type="project" value="TreeGrafter"/>
</dbReference>
<dbReference type="GO" id="GO:0005634">
    <property type="term" value="C:nucleus"/>
    <property type="evidence" value="ECO:0007669"/>
    <property type="project" value="TreeGrafter"/>
</dbReference>
<dbReference type="PANTHER" id="PTHR47957:SF3">
    <property type="entry name" value="ATP-DEPENDENT HELICASE HRQ1"/>
    <property type="match status" value="1"/>
</dbReference>
<dbReference type="InterPro" id="IPR027417">
    <property type="entry name" value="P-loop_NTPase"/>
</dbReference>